<accession>A0A6A6L9F9</accession>
<evidence type="ECO:0000313" key="3">
    <source>
        <dbReference type="Proteomes" id="UP000467840"/>
    </source>
</evidence>
<dbReference type="PANTHER" id="PTHR33237">
    <property type="entry name" value="F2P16.13 PROTEIN-RELATED"/>
    <property type="match status" value="1"/>
</dbReference>
<dbReference type="Proteomes" id="UP000467840">
    <property type="component" value="Chromosome 1"/>
</dbReference>
<dbReference type="AlphaFoldDB" id="A0A6A6L9F9"/>
<name>A0A6A6L9F9_HEVBR</name>
<organism evidence="2 3">
    <name type="scientific">Hevea brasiliensis</name>
    <name type="common">Para rubber tree</name>
    <name type="synonym">Siphonia brasiliensis</name>
    <dbReference type="NCBI Taxonomy" id="3981"/>
    <lineage>
        <taxon>Eukaryota</taxon>
        <taxon>Viridiplantae</taxon>
        <taxon>Streptophyta</taxon>
        <taxon>Embryophyta</taxon>
        <taxon>Tracheophyta</taxon>
        <taxon>Spermatophyta</taxon>
        <taxon>Magnoliopsida</taxon>
        <taxon>eudicotyledons</taxon>
        <taxon>Gunneridae</taxon>
        <taxon>Pentapetalae</taxon>
        <taxon>rosids</taxon>
        <taxon>fabids</taxon>
        <taxon>Malpighiales</taxon>
        <taxon>Euphorbiaceae</taxon>
        <taxon>Crotonoideae</taxon>
        <taxon>Micrandreae</taxon>
        <taxon>Hevea</taxon>
    </lineage>
</organism>
<gene>
    <name evidence="2" type="ORF">GH714_013686</name>
</gene>
<evidence type="ECO:0000256" key="1">
    <source>
        <dbReference type="SAM" id="MobiDB-lite"/>
    </source>
</evidence>
<reference evidence="2 3" key="1">
    <citation type="journal article" date="2020" name="Mol. Plant">
        <title>The Chromosome-Based Rubber Tree Genome Provides New Insights into Spurge Genome Evolution and Rubber Biosynthesis.</title>
        <authorList>
            <person name="Liu J."/>
            <person name="Shi C."/>
            <person name="Shi C.C."/>
            <person name="Li W."/>
            <person name="Zhang Q.J."/>
            <person name="Zhang Y."/>
            <person name="Li K."/>
            <person name="Lu H.F."/>
            <person name="Shi C."/>
            <person name="Zhu S.T."/>
            <person name="Xiao Z.Y."/>
            <person name="Nan H."/>
            <person name="Yue Y."/>
            <person name="Zhu X.G."/>
            <person name="Wu Y."/>
            <person name="Hong X.N."/>
            <person name="Fan G.Y."/>
            <person name="Tong Y."/>
            <person name="Zhang D."/>
            <person name="Mao C.L."/>
            <person name="Liu Y.L."/>
            <person name="Hao S.J."/>
            <person name="Liu W.Q."/>
            <person name="Lv M.Q."/>
            <person name="Zhang H.B."/>
            <person name="Liu Y."/>
            <person name="Hu-Tang G.R."/>
            <person name="Wang J.P."/>
            <person name="Wang J.H."/>
            <person name="Sun Y.H."/>
            <person name="Ni S.B."/>
            <person name="Chen W.B."/>
            <person name="Zhang X.C."/>
            <person name="Jiao Y.N."/>
            <person name="Eichler E.E."/>
            <person name="Li G.H."/>
            <person name="Liu X."/>
            <person name="Gao L.Z."/>
        </authorList>
    </citation>
    <scope>NUCLEOTIDE SEQUENCE [LARGE SCALE GENOMIC DNA]</scope>
    <source>
        <strain evidence="3">cv. GT1</strain>
        <tissue evidence="2">Leaf</tissue>
    </source>
</reference>
<comment type="caution">
    <text evidence="2">The sequence shown here is derived from an EMBL/GenBank/DDBJ whole genome shotgun (WGS) entry which is preliminary data.</text>
</comment>
<dbReference type="EMBL" id="JAAGAX010000011">
    <property type="protein sequence ID" value="KAF2298090.1"/>
    <property type="molecule type" value="Genomic_DNA"/>
</dbReference>
<feature type="region of interest" description="Disordered" evidence="1">
    <location>
        <begin position="46"/>
        <end position="71"/>
    </location>
</feature>
<evidence type="ECO:0000313" key="2">
    <source>
        <dbReference type="EMBL" id="KAF2298090.1"/>
    </source>
</evidence>
<dbReference type="PANTHER" id="PTHR33237:SF46">
    <property type="entry name" value="OS01G0606100 PROTEIN"/>
    <property type="match status" value="1"/>
</dbReference>
<protein>
    <submittedName>
        <fullName evidence="2">Uncharacterized protein</fullName>
    </submittedName>
</protein>
<proteinExistence type="predicted"/>
<keyword evidence="3" id="KW-1185">Reference proteome</keyword>
<sequence length="177" mass="19421">MVLTSPEHTSGSGSGSPKRLTLGLLMSISSLMALCAKHATRVSTKLKPTATKSTHHHHDGHKTPKLVSPKSPLVRPKQLLTQISNKAISFIHNKKRADEDDDVVESDEFGDGGVWQKSILMGYKCQPLDFSGVIYYDSSGKQLNEVPLRSPRASPMPGYLTCGKYLWAKRNTVFSNS</sequence>
<feature type="compositionally biased region" description="Basic residues" evidence="1">
    <location>
        <begin position="53"/>
        <end position="64"/>
    </location>
</feature>